<gene>
    <name evidence="2" type="ORF">CASFOL_018437</name>
</gene>
<evidence type="ECO:0000313" key="2">
    <source>
        <dbReference type="EMBL" id="KAL3637989.1"/>
    </source>
</evidence>
<organism evidence="2 3">
    <name type="scientific">Castilleja foliolosa</name>
    <dbReference type="NCBI Taxonomy" id="1961234"/>
    <lineage>
        <taxon>Eukaryota</taxon>
        <taxon>Viridiplantae</taxon>
        <taxon>Streptophyta</taxon>
        <taxon>Embryophyta</taxon>
        <taxon>Tracheophyta</taxon>
        <taxon>Spermatophyta</taxon>
        <taxon>Magnoliopsida</taxon>
        <taxon>eudicotyledons</taxon>
        <taxon>Gunneridae</taxon>
        <taxon>Pentapetalae</taxon>
        <taxon>asterids</taxon>
        <taxon>lamiids</taxon>
        <taxon>Lamiales</taxon>
        <taxon>Orobanchaceae</taxon>
        <taxon>Pedicularideae</taxon>
        <taxon>Castillejinae</taxon>
        <taxon>Castilleja</taxon>
    </lineage>
</organism>
<reference evidence="3" key="1">
    <citation type="journal article" date="2024" name="IScience">
        <title>Strigolactones Initiate the Formation of Haustorium-like Structures in Castilleja.</title>
        <authorList>
            <person name="Buerger M."/>
            <person name="Peterson D."/>
            <person name="Chory J."/>
        </authorList>
    </citation>
    <scope>NUCLEOTIDE SEQUENCE [LARGE SCALE GENOMIC DNA]</scope>
</reference>
<name>A0ABD3DA11_9LAMI</name>
<dbReference type="Proteomes" id="UP001632038">
    <property type="component" value="Unassembled WGS sequence"/>
</dbReference>
<dbReference type="EMBL" id="JAVIJP010000023">
    <property type="protein sequence ID" value="KAL3637989.1"/>
    <property type="molecule type" value="Genomic_DNA"/>
</dbReference>
<feature type="compositionally biased region" description="Low complexity" evidence="1">
    <location>
        <begin position="107"/>
        <end position="120"/>
    </location>
</feature>
<protein>
    <submittedName>
        <fullName evidence="2">Uncharacterized protein</fullName>
    </submittedName>
</protein>
<feature type="region of interest" description="Disordered" evidence="1">
    <location>
        <begin position="92"/>
        <end position="128"/>
    </location>
</feature>
<evidence type="ECO:0000256" key="1">
    <source>
        <dbReference type="SAM" id="MobiDB-lite"/>
    </source>
</evidence>
<accession>A0ABD3DA11</accession>
<evidence type="ECO:0000313" key="3">
    <source>
        <dbReference type="Proteomes" id="UP001632038"/>
    </source>
</evidence>
<sequence length="200" mass="22059">MVVESYLAVTKEKNLAEPPPPQLPLLQELMGEIHHPPLDAGVSPPPKIHWPVIAIRNHLDNDNNNLPIIFPPINHENLYISTEKILHVHSDNQQHSFSDSDSDLDSDSISSSTFSPSESSPSPPSPIVSVSDLTGIPASDAAGWFDSWMNILCAKRLRNYQESKGRLIGIIKEKDKKSISTVGSNITNESSFTRISKSFN</sequence>
<keyword evidence="3" id="KW-1185">Reference proteome</keyword>
<comment type="caution">
    <text evidence="2">The sequence shown here is derived from an EMBL/GenBank/DDBJ whole genome shotgun (WGS) entry which is preliminary data.</text>
</comment>
<proteinExistence type="predicted"/>
<dbReference type="AlphaFoldDB" id="A0ABD3DA11"/>